<evidence type="ECO:0000313" key="1">
    <source>
        <dbReference type="EMBL" id="KIL66047.1"/>
    </source>
</evidence>
<dbReference type="AlphaFoldDB" id="A0A0C2WW83"/>
<keyword evidence="2" id="KW-1185">Reference proteome</keyword>
<organism evidence="1 2">
    <name type="scientific">Amanita muscaria (strain Koide BX008)</name>
    <dbReference type="NCBI Taxonomy" id="946122"/>
    <lineage>
        <taxon>Eukaryota</taxon>
        <taxon>Fungi</taxon>
        <taxon>Dikarya</taxon>
        <taxon>Basidiomycota</taxon>
        <taxon>Agaricomycotina</taxon>
        <taxon>Agaricomycetes</taxon>
        <taxon>Agaricomycetidae</taxon>
        <taxon>Agaricales</taxon>
        <taxon>Pluteineae</taxon>
        <taxon>Amanitaceae</taxon>
        <taxon>Amanita</taxon>
    </lineage>
</organism>
<dbReference type="EMBL" id="KN818238">
    <property type="protein sequence ID" value="KIL66047.1"/>
    <property type="molecule type" value="Genomic_DNA"/>
</dbReference>
<dbReference type="InParanoid" id="A0A0C2WW83"/>
<feature type="non-terminal residue" evidence="1">
    <location>
        <position position="160"/>
    </location>
</feature>
<gene>
    <name evidence="1" type="ORF">M378DRAFT_34266</name>
</gene>
<proteinExistence type="predicted"/>
<evidence type="ECO:0000313" key="2">
    <source>
        <dbReference type="Proteomes" id="UP000054549"/>
    </source>
</evidence>
<name>A0A0C2WW83_AMAMK</name>
<dbReference type="HOGENOM" id="CLU_021108_5_1_1"/>
<feature type="non-terminal residue" evidence="1">
    <location>
        <position position="1"/>
    </location>
</feature>
<dbReference type="Proteomes" id="UP000054549">
    <property type="component" value="Unassembled WGS sequence"/>
</dbReference>
<accession>A0A0C2WW83</accession>
<sequence>YTRTMLECRVGYPLYEPEPFSQLSKEYLRNGINVGDVGFVRQDGAFDFLFNICPPQNEAINPPNLPDGFSLETSEHSETRAMRPLSRETCFLPRTGAILELPEGAIQDEAINTKAFEDLAKLHGVQWYEYTMTRGRSISNGSLYLVTSSTKCAQWGIAVF</sequence>
<dbReference type="OrthoDB" id="3222453at2759"/>
<protein>
    <submittedName>
        <fullName evidence="1">Uncharacterized protein</fullName>
    </submittedName>
</protein>
<reference evidence="1 2" key="1">
    <citation type="submission" date="2014-04" db="EMBL/GenBank/DDBJ databases">
        <title>Evolutionary Origins and Diversification of the Mycorrhizal Mutualists.</title>
        <authorList>
            <consortium name="DOE Joint Genome Institute"/>
            <consortium name="Mycorrhizal Genomics Consortium"/>
            <person name="Kohler A."/>
            <person name="Kuo A."/>
            <person name="Nagy L.G."/>
            <person name="Floudas D."/>
            <person name="Copeland A."/>
            <person name="Barry K.W."/>
            <person name="Cichocki N."/>
            <person name="Veneault-Fourrey C."/>
            <person name="LaButti K."/>
            <person name="Lindquist E.A."/>
            <person name="Lipzen A."/>
            <person name="Lundell T."/>
            <person name="Morin E."/>
            <person name="Murat C."/>
            <person name="Riley R."/>
            <person name="Ohm R."/>
            <person name="Sun H."/>
            <person name="Tunlid A."/>
            <person name="Henrissat B."/>
            <person name="Grigoriev I.V."/>
            <person name="Hibbett D.S."/>
            <person name="Martin F."/>
        </authorList>
    </citation>
    <scope>NUCLEOTIDE SEQUENCE [LARGE SCALE GENOMIC DNA]</scope>
    <source>
        <strain evidence="1 2">Koide BX008</strain>
    </source>
</reference>